<dbReference type="Proteomes" id="UP000005240">
    <property type="component" value="Unassembled WGS sequence"/>
</dbReference>
<reference evidence="2" key="1">
    <citation type="submission" date="2009-11" db="EMBL/GenBank/DDBJ databases">
        <authorList>
            <consortium name="The Broad Institute Genome Sequencing Platform"/>
            <person name="Ward D."/>
            <person name="Feldgarden M."/>
            <person name="Earl A."/>
            <person name="Young S.K."/>
            <person name="Zeng Q."/>
            <person name="Koehrsen M."/>
            <person name="Alvarado L."/>
            <person name="Berlin A."/>
            <person name="Bochicchio J."/>
            <person name="Borenstein D."/>
            <person name="Chapman S.B."/>
            <person name="Chen Z."/>
            <person name="Engels R."/>
            <person name="Freedman E."/>
            <person name="Gellesch M."/>
            <person name="Goldberg J."/>
            <person name="Griggs A."/>
            <person name="Gujja S."/>
            <person name="Heilman E."/>
            <person name="Heiman D."/>
            <person name="Hepburn T."/>
            <person name="Howarth C."/>
            <person name="Jen D."/>
            <person name="Larson L."/>
            <person name="Lewis B."/>
            <person name="Mehta T."/>
            <person name="Park D."/>
            <person name="Pearson M."/>
            <person name="Roberts A."/>
            <person name="Saif S."/>
            <person name="Shea T."/>
            <person name="Shenoy N."/>
            <person name="Sisk P."/>
            <person name="Stolte C."/>
            <person name="Sykes S."/>
            <person name="Thomson T."/>
            <person name="Walk T."/>
            <person name="White J."/>
            <person name="Yandava C."/>
            <person name="Izard J."/>
            <person name="Baranova O.V."/>
            <person name="Blanton J.M."/>
            <person name="Tanner A.C."/>
            <person name="Dewhirst F.E."/>
            <person name="Haas B."/>
            <person name="Nusbaum C."/>
            <person name="Birren B."/>
        </authorList>
    </citation>
    <scope>NUCLEOTIDE SEQUENCE [LARGE SCALE GENOMIC DNA]</scope>
    <source>
        <strain evidence="2">1-1 BBBD Race 1</strain>
    </source>
</reference>
<organism evidence="2">
    <name type="scientific">Puccinia triticina (isolate 1-1 / race 1 (BBBD))</name>
    <name type="common">Brown leaf rust fungus</name>
    <dbReference type="NCBI Taxonomy" id="630390"/>
    <lineage>
        <taxon>Eukaryota</taxon>
        <taxon>Fungi</taxon>
        <taxon>Dikarya</taxon>
        <taxon>Basidiomycota</taxon>
        <taxon>Pucciniomycotina</taxon>
        <taxon>Pucciniomycetes</taxon>
        <taxon>Pucciniales</taxon>
        <taxon>Pucciniaceae</taxon>
        <taxon>Puccinia</taxon>
    </lineage>
</organism>
<keyword evidence="4" id="KW-1185">Reference proteome</keyword>
<reference evidence="3 4" key="3">
    <citation type="journal article" date="2017" name="G3 (Bethesda)">
        <title>Comparative analysis highlights variable genome content of wheat rusts and divergence of the mating loci.</title>
        <authorList>
            <person name="Cuomo C.A."/>
            <person name="Bakkeren G."/>
            <person name="Khalil H.B."/>
            <person name="Panwar V."/>
            <person name="Joly D."/>
            <person name="Linning R."/>
            <person name="Sakthikumar S."/>
            <person name="Song X."/>
            <person name="Adiconis X."/>
            <person name="Fan L."/>
            <person name="Goldberg J.M."/>
            <person name="Levin J.Z."/>
            <person name="Young S."/>
            <person name="Zeng Q."/>
            <person name="Anikster Y."/>
            <person name="Bruce M."/>
            <person name="Wang M."/>
            <person name="Yin C."/>
            <person name="McCallum B."/>
            <person name="Szabo L.J."/>
            <person name="Hulbert S."/>
            <person name="Chen X."/>
            <person name="Fellers J.P."/>
        </authorList>
    </citation>
    <scope>NUCLEOTIDE SEQUENCE</scope>
    <source>
        <strain evidence="3">isolate 1-1 / race 1 (BBBD)</strain>
        <strain evidence="4">Isolate 1-1 / race 1 (BBBD)</strain>
    </source>
</reference>
<dbReference type="EMBL" id="ADAS02000092">
    <property type="protein sequence ID" value="OAV90905.1"/>
    <property type="molecule type" value="Genomic_DNA"/>
</dbReference>
<evidence type="ECO:0000313" key="2">
    <source>
        <dbReference type="EMBL" id="OAV90905.1"/>
    </source>
</evidence>
<reference evidence="2" key="2">
    <citation type="submission" date="2016-05" db="EMBL/GenBank/DDBJ databases">
        <title>Comparative analysis highlights variable genome content of wheat rusts and divergence of the mating loci.</title>
        <authorList>
            <person name="Cuomo C.A."/>
            <person name="Bakkeren G."/>
            <person name="Szabo L."/>
            <person name="Khalil H."/>
            <person name="Joly D."/>
            <person name="Goldberg J."/>
            <person name="Young S."/>
            <person name="Zeng Q."/>
            <person name="Fellers J."/>
        </authorList>
    </citation>
    <scope>NUCLEOTIDE SEQUENCE [LARGE SCALE GENOMIC DNA]</scope>
    <source>
        <strain evidence="2">1-1 BBBD Race 1</strain>
    </source>
</reference>
<evidence type="ECO:0000313" key="3">
    <source>
        <dbReference type="EnsemblFungi" id="PTTG_09591-t43_1-p1"/>
    </source>
</evidence>
<feature type="region of interest" description="Disordered" evidence="1">
    <location>
        <begin position="309"/>
        <end position="341"/>
    </location>
</feature>
<accession>A0A0C4F8T6</accession>
<dbReference type="EnsemblFungi" id="PTTG_09591-t43_1">
    <property type="protein sequence ID" value="PTTG_09591-t43_1-p1"/>
    <property type="gene ID" value="PTTG_09591"/>
</dbReference>
<protein>
    <submittedName>
        <fullName evidence="2 3">Uncharacterized protein</fullName>
    </submittedName>
</protein>
<sequence length="341" mass="37490">MTPPPNRADCSSAKDYVRQAQVWARKHGVNKPVVNERLKRPQEPASASCAGPLLSTRPFPTTGLKRPSADSLDQSSKRPCPADPQTLGLAARFSACPRDSTPIVLSPEPAFPQAPGSHLSKGHRDGTKQPVPYSFRFTSQLPAVLSARRNPASQSRPRLLDPHVGVHGPAFSAGQYHFNGAWTPCPANHYCITSRVPWLSDSTPSSLVAGLLNCQIAEISRDLRNTFPKNPLWEEAVFPAAAVVKCVGAFRNMYRALLHVSAVTPAQHRRRYAFFLVGINRLVKRLELAVVVPTNKHTLRAQQNLEEALRNEPHPAQPTAAEYNTPIPPERTRRSSESKLP</sequence>
<dbReference type="AlphaFoldDB" id="A0A0C4F8T6"/>
<dbReference type="VEuPathDB" id="FungiDB:PTTG_09591"/>
<evidence type="ECO:0000256" key="1">
    <source>
        <dbReference type="SAM" id="MobiDB-lite"/>
    </source>
</evidence>
<proteinExistence type="predicted"/>
<gene>
    <name evidence="2" type="ORF">PTTG_09591</name>
</gene>
<reference evidence="3" key="4">
    <citation type="submission" date="2025-05" db="UniProtKB">
        <authorList>
            <consortium name="EnsemblFungi"/>
        </authorList>
    </citation>
    <scope>IDENTIFICATION</scope>
    <source>
        <strain evidence="3">isolate 1-1 / race 1 (BBBD)</strain>
    </source>
</reference>
<name>A0A0C4F8T6_PUCT1</name>
<feature type="compositionally biased region" description="Basic and acidic residues" evidence="1">
    <location>
        <begin position="330"/>
        <end position="341"/>
    </location>
</feature>
<feature type="region of interest" description="Disordered" evidence="1">
    <location>
        <begin position="27"/>
        <end position="84"/>
    </location>
</feature>
<evidence type="ECO:0000313" key="4">
    <source>
        <dbReference type="Proteomes" id="UP000005240"/>
    </source>
</evidence>